<feature type="signal peptide" evidence="2">
    <location>
        <begin position="1"/>
        <end position="20"/>
    </location>
</feature>
<feature type="chain" id="PRO_5020557417" evidence="2">
    <location>
        <begin position="21"/>
        <end position="271"/>
    </location>
</feature>
<dbReference type="AlphaFoldDB" id="A0A4Q9MA85"/>
<name>A0A4Q9MA85_9APHY</name>
<dbReference type="EMBL" id="ML143506">
    <property type="protein sequence ID" value="TBU23397.1"/>
    <property type="molecule type" value="Genomic_DNA"/>
</dbReference>
<dbReference type="OrthoDB" id="4584900at2759"/>
<sequence>MIALLARVLLLAACATAVLAAPEPSRTTRNLSDNLYPVDVVTKPVALRDIVPLTNAQRLARGLPPNPPRRRSRTARALQPRQSSTCVAQTGTIAVSAGGYLSATATSYGEYSSTTDVSQALLVSFCVDTTVGTTFDLQTLNGLSAYPYLGAVQGFADRSRDLAAGSFNYYYIAGTEQTARGPAAPGVNSFSAAAGVAEAVESNIWTLTDTNELVPSFVNSDGTAVTPSIVYVSSSNAFAITSDVGAFTSNFGAAQPVTFTFVPATAATVPV</sequence>
<evidence type="ECO:0000313" key="3">
    <source>
        <dbReference type="EMBL" id="TBU23397.1"/>
    </source>
</evidence>
<proteinExistence type="predicted"/>
<protein>
    <submittedName>
        <fullName evidence="3">Uncharacterized protein</fullName>
    </submittedName>
</protein>
<evidence type="ECO:0000256" key="1">
    <source>
        <dbReference type="SAM" id="MobiDB-lite"/>
    </source>
</evidence>
<dbReference type="Proteomes" id="UP000292957">
    <property type="component" value="Unassembled WGS sequence"/>
</dbReference>
<gene>
    <name evidence="3" type="ORF">BD311DRAFT_768526</name>
</gene>
<keyword evidence="2" id="KW-0732">Signal</keyword>
<feature type="region of interest" description="Disordered" evidence="1">
    <location>
        <begin position="59"/>
        <end position="81"/>
    </location>
</feature>
<reference evidence="3" key="1">
    <citation type="submission" date="2019-01" db="EMBL/GenBank/DDBJ databases">
        <title>Draft genome sequences of three monokaryotic isolates of the white-rot basidiomycete fungus Dichomitus squalens.</title>
        <authorList>
            <consortium name="DOE Joint Genome Institute"/>
            <person name="Lopez S.C."/>
            <person name="Andreopoulos B."/>
            <person name="Pangilinan J."/>
            <person name="Lipzen A."/>
            <person name="Riley R."/>
            <person name="Ahrendt S."/>
            <person name="Ng V."/>
            <person name="Barry K."/>
            <person name="Daum C."/>
            <person name="Grigoriev I.V."/>
            <person name="Hilden K.S."/>
            <person name="Makela M.R."/>
            <person name="de Vries R.P."/>
        </authorList>
    </citation>
    <scope>NUCLEOTIDE SEQUENCE [LARGE SCALE GENOMIC DNA]</scope>
    <source>
        <strain evidence="3">OM18370.1</strain>
    </source>
</reference>
<organism evidence="3">
    <name type="scientific">Dichomitus squalens</name>
    <dbReference type="NCBI Taxonomy" id="114155"/>
    <lineage>
        <taxon>Eukaryota</taxon>
        <taxon>Fungi</taxon>
        <taxon>Dikarya</taxon>
        <taxon>Basidiomycota</taxon>
        <taxon>Agaricomycotina</taxon>
        <taxon>Agaricomycetes</taxon>
        <taxon>Polyporales</taxon>
        <taxon>Polyporaceae</taxon>
        <taxon>Dichomitus</taxon>
    </lineage>
</organism>
<accession>A0A4Q9MA85</accession>
<evidence type="ECO:0000256" key="2">
    <source>
        <dbReference type="SAM" id="SignalP"/>
    </source>
</evidence>